<evidence type="ECO:0000256" key="9">
    <source>
        <dbReference type="ARBA" id="ARBA00023170"/>
    </source>
</evidence>
<keyword evidence="15" id="KW-1185">Reference proteome</keyword>
<keyword evidence="7 12" id="KW-0472">Membrane</keyword>
<feature type="transmembrane region" description="Helical" evidence="12">
    <location>
        <begin position="292"/>
        <end position="317"/>
    </location>
</feature>
<keyword evidence="3" id="KW-1003">Cell membrane</keyword>
<protein>
    <recommendedName>
        <fullName evidence="13">G-protein coupled receptors family 1 profile domain-containing protein</fullName>
    </recommendedName>
</protein>
<dbReference type="Pfam" id="PF00001">
    <property type="entry name" value="7tm_1"/>
    <property type="match status" value="1"/>
</dbReference>
<comment type="caution">
    <text evidence="14">The sequence shown here is derived from an EMBL/GenBank/DDBJ whole genome shotgun (WGS) entry which is preliminary data.</text>
</comment>
<dbReference type="PANTHER" id="PTHR24248:SF199">
    <property type="entry name" value="IP13425P-RELATED"/>
    <property type="match status" value="1"/>
</dbReference>
<dbReference type="OMA" id="LLHNHRW"/>
<dbReference type="PROSITE" id="PS50262">
    <property type="entry name" value="G_PROTEIN_RECEP_F1_2"/>
    <property type="match status" value="1"/>
</dbReference>
<gene>
    <name evidence="14" type="ORF">FF38_04498</name>
</gene>
<keyword evidence="10 11" id="KW-0807">Transducer</keyword>
<evidence type="ECO:0000256" key="5">
    <source>
        <dbReference type="ARBA" id="ARBA00022989"/>
    </source>
</evidence>
<dbReference type="PROSITE" id="PS00237">
    <property type="entry name" value="G_PROTEIN_RECEP_F1_1"/>
    <property type="match status" value="1"/>
</dbReference>
<keyword evidence="6 11" id="KW-0297">G-protein coupled receptor</keyword>
<dbReference type="Proteomes" id="UP000037069">
    <property type="component" value="Unassembled WGS sequence"/>
</dbReference>
<dbReference type="EMBL" id="JRES01001516">
    <property type="protein sequence ID" value="KNC22325.1"/>
    <property type="molecule type" value="Genomic_DNA"/>
</dbReference>
<evidence type="ECO:0000256" key="6">
    <source>
        <dbReference type="ARBA" id="ARBA00023040"/>
    </source>
</evidence>
<dbReference type="GO" id="GO:0043410">
    <property type="term" value="P:positive regulation of MAPK cascade"/>
    <property type="evidence" value="ECO:0007669"/>
    <property type="project" value="TreeGrafter"/>
</dbReference>
<keyword evidence="9 11" id="KW-0675">Receptor</keyword>
<evidence type="ECO:0000256" key="1">
    <source>
        <dbReference type="ARBA" id="ARBA00004651"/>
    </source>
</evidence>
<evidence type="ECO:0000256" key="3">
    <source>
        <dbReference type="ARBA" id="ARBA00022475"/>
    </source>
</evidence>
<keyword evidence="8" id="KW-1015">Disulfide bond</keyword>
<dbReference type="SUPFAM" id="SSF81321">
    <property type="entry name" value="Family A G protein-coupled receptor-like"/>
    <property type="match status" value="1"/>
</dbReference>
<dbReference type="GO" id="GO:0004993">
    <property type="term" value="F:G protein-coupled serotonin receptor activity"/>
    <property type="evidence" value="ECO:0007669"/>
    <property type="project" value="UniProtKB-ARBA"/>
</dbReference>
<comment type="similarity">
    <text evidence="2 11">Belongs to the G-protein coupled receptor 1 family.</text>
</comment>
<feature type="transmembrane region" description="Helical" evidence="12">
    <location>
        <begin position="371"/>
        <end position="392"/>
    </location>
</feature>
<comment type="subcellular location">
    <subcellularLocation>
        <location evidence="1">Cell membrane</location>
        <topology evidence="1">Multi-pass membrane protein</topology>
    </subcellularLocation>
</comment>
<dbReference type="Gene3D" id="1.20.1070.10">
    <property type="entry name" value="Rhodopsin 7-helix transmembrane proteins"/>
    <property type="match status" value="2"/>
</dbReference>
<feature type="transmembrane region" description="Helical" evidence="12">
    <location>
        <begin position="257"/>
        <end position="280"/>
    </location>
</feature>
<dbReference type="AlphaFoldDB" id="A0A0L0BQG2"/>
<dbReference type="GO" id="GO:0005886">
    <property type="term" value="C:plasma membrane"/>
    <property type="evidence" value="ECO:0007669"/>
    <property type="project" value="UniProtKB-SubCell"/>
</dbReference>
<proteinExistence type="inferred from homology"/>
<dbReference type="PRINTS" id="PR00237">
    <property type="entry name" value="GPCRRHODOPSN"/>
</dbReference>
<feature type="transmembrane region" description="Helical" evidence="12">
    <location>
        <begin position="412"/>
        <end position="434"/>
    </location>
</feature>
<evidence type="ECO:0000259" key="13">
    <source>
        <dbReference type="PROSITE" id="PS50262"/>
    </source>
</evidence>
<reference evidence="14 15" key="1">
    <citation type="journal article" date="2015" name="Nat. Commun.">
        <title>Lucilia cuprina genome unlocks parasitic fly biology to underpin future interventions.</title>
        <authorList>
            <person name="Anstead C.A."/>
            <person name="Korhonen P.K."/>
            <person name="Young N.D."/>
            <person name="Hall R.S."/>
            <person name="Jex A.R."/>
            <person name="Murali S.C."/>
            <person name="Hughes D.S."/>
            <person name="Lee S.F."/>
            <person name="Perry T."/>
            <person name="Stroehlein A.J."/>
            <person name="Ansell B.R."/>
            <person name="Breugelmans B."/>
            <person name="Hofmann A."/>
            <person name="Qu J."/>
            <person name="Dugan S."/>
            <person name="Lee S.L."/>
            <person name="Chao H."/>
            <person name="Dinh H."/>
            <person name="Han Y."/>
            <person name="Doddapaneni H.V."/>
            <person name="Worley K.C."/>
            <person name="Muzny D.M."/>
            <person name="Ioannidis P."/>
            <person name="Waterhouse R.M."/>
            <person name="Zdobnov E.M."/>
            <person name="James P.J."/>
            <person name="Bagnall N.H."/>
            <person name="Kotze A.C."/>
            <person name="Gibbs R.A."/>
            <person name="Richards S."/>
            <person name="Batterham P."/>
            <person name="Gasser R.B."/>
        </authorList>
    </citation>
    <scope>NUCLEOTIDE SEQUENCE [LARGE SCALE GENOMIC DNA]</scope>
    <source>
        <strain evidence="14 15">LS</strain>
        <tissue evidence="14">Full body</tissue>
    </source>
</reference>
<dbReference type="STRING" id="7375.A0A0L0BQG2"/>
<evidence type="ECO:0000256" key="2">
    <source>
        <dbReference type="ARBA" id="ARBA00010663"/>
    </source>
</evidence>
<dbReference type="SMART" id="SM01381">
    <property type="entry name" value="7TM_GPCR_Srsx"/>
    <property type="match status" value="1"/>
</dbReference>
<dbReference type="InterPro" id="IPR017452">
    <property type="entry name" value="GPCR_Rhodpsn_7TM"/>
</dbReference>
<dbReference type="InterPro" id="IPR000276">
    <property type="entry name" value="GPCR_Rhodpsn"/>
</dbReference>
<evidence type="ECO:0000256" key="10">
    <source>
        <dbReference type="ARBA" id="ARBA00023224"/>
    </source>
</evidence>
<feature type="transmembrane region" description="Helical" evidence="12">
    <location>
        <begin position="722"/>
        <end position="741"/>
    </location>
</feature>
<evidence type="ECO:0000256" key="11">
    <source>
        <dbReference type="RuleBase" id="RU000688"/>
    </source>
</evidence>
<feature type="transmembrane region" description="Helical" evidence="12">
    <location>
        <begin position="329"/>
        <end position="350"/>
    </location>
</feature>
<feature type="transmembrane region" description="Helical" evidence="12">
    <location>
        <begin position="686"/>
        <end position="710"/>
    </location>
</feature>
<accession>A0A0L0BQG2</accession>
<dbReference type="GO" id="GO:0071880">
    <property type="term" value="P:adenylate cyclase-activating adrenergic receptor signaling pathway"/>
    <property type="evidence" value="ECO:0007669"/>
    <property type="project" value="TreeGrafter"/>
</dbReference>
<dbReference type="CDD" id="cd15061">
    <property type="entry name" value="7tmA_tyramine_R-like"/>
    <property type="match status" value="1"/>
</dbReference>
<evidence type="ECO:0000256" key="8">
    <source>
        <dbReference type="ARBA" id="ARBA00023157"/>
    </source>
</evidence>
<dbReference type="FunFam" id="1.20.1070.10:FF:000523">
    <property type="entry name" value="5-hydroxytryptamine receptor 2B"/>
    <property type="match status" value="1"/>
</dbReference>
<keyword evidence="4 11" id="KW-0812">Transmembrane</keyword>
<dbReference type="OrthoDB" id="5977853at2759"/>
<sequence length="775" mass="85453">MDETVIYYTQMNKENNYNKFNEIQEINSLKNCDIKNIKTTKYINSCHRSNSGKKESNKICHRYKHTNTNSYSNTDSVKCGHCYYTNNFNRLQIKNPYMYSYVAHAITAAASTAAVAAAETATSTHERLKFVYDNSHPSSLAAYDENIFNNTFILATSSSSSLSSSLASSSSAASYISSSSTSVITYGNLNDSTSTVTSSANASTSASSSPASSSAAAAAGSTPSSPLIEVGVNVSLTSSDDWSHFYDLVLSWQGICLIAVFCAFIVITIIGNTLVILAVITTRRLKTVTNCFVMSLAVADLLVGIFVMPPAVAVHLIGSWQLGWVLCDIWISLDVLLCTASILSLCAISVDRYLAVTQPLTYSRKRRSKRLALIMILIVWALALAITCPPILGWYEPGRRDLNECRYNQNEGYVIFSAMGSFFIPMAVMIYVYARISCVIANRHDNMTDISVHNKKFKRYTAADIDNELDPDLSEFDLSSGQKKQQAARTLSNQTLAKDLQEIMASDNEIANTTQCHSLLVLQQQAATSPSEKNGCYEMKRPASLKRTPTASSAITTMTSTTACTGTGASATATVAMGMENPWTFTPTAHQQQHCQQHAHPNKHMRTHSMRHQHYLNAAAANITSTSPGNTLTPDSIVTGSGSSILRPHTPQLRSHHHQHSHHYTTKSLSNRISSLKKETKTTQTLSIVVGGFIACWLPFFINYLITPFLDEDQVSSTLAKVLTWLGWFNSAINPFIYAFYSVDFRAAFWRLTCKRFFSASSKPQFPTNTMSIRR</sequence>
<organism evidence="14 15">
    <name type="scientific">Lucilia cuprina</name>
    <name type="common">Green bottle fly</name>
    <name type="synonym">Australian sheep blowfly</name>
    <dbReference type="NCBI Taxonomy" id="7375"/>
    <lineage>
        <taxon>Eukaryota</taxon>
        <taxon>Metazoa</taxon>
        <taxon>Ecdysozoa</taxon>
        <taxon>Arthropoda</taxon>
        <taxon>Hexapoda</taxon>
        <taxon>Insecta</taxon>
        <taxon>Pterygota</taxon>
        <taxon>Neoptera</taxon>
        <taxon>Endopterygota</taxon>
        <taxon>Diptera</taxon>
        <taxon>Brachycera</taxon>
        <taxon>Muscomorpha</taxon>
        <taxon>Oestroidea</taxon>
        <taxon>Calliphoridae</taxon>
        <taxon>Luciliinae</taxon>
        <taxon>Lucilia</taxon>
    </lineage>
</organism>
<feature type="domain" description="G-protein coupled receptors family 1 profile" evidence="13">
    <location>
        <begin position="271"/>
        <end position="738"/>
    </location>
</feature>
<evidence type="ECO:0000256" key="4">
    <source>
        <dbReference type="ARBA" id="ARBA00022692"/>
    </source>
</evidence>
<evidence type="ECO:0000313" key="15">
    <source>
        <dbReference type="Proteomes" id="UP000037069"/>
    </source>
</evidence>
<dbReference type="PANTHER" id="PTHR24248">
    <property type="entry name" value="ADRENERGIC RECEPTOR-RELATED G-PROTEIN COUPLED RECEPTOR"/>
    <property type="match status" value="1"/>
</dbReference>
<evidence type="ECO:0000256" key="12">
    <source>
        <dbReference type="SAM" id="Phobius"/>
    </source>
</evidence>
<name>A0A0L0BQG2_LUCCU</name>
<evidence type="ECO:0000313" key="14">
    <source>
        <dbReference type="EMBL" id="KNC22325.1"/>
    </source>
</evidence>
<keyword evidence="5 12" id="KW-1133">Transmembrane helix</keyword>
<evidence type="ECO:0000256" key="7">
    <source>
        <dbReference type="ARBA" id="ARBA00023136"/>
    </source>
</evidence>